<proteinExistence type="predicted"/>
<evidence type="ECO:0000259" key="8">
    <source>
        <dbReference type="Pfam" id="PF00955"/>
    </source>
</evidence>
<dbReference type="InterPro" id="IPR029058">
    <property type="entry name" value="AB_hydrolase_fold"/>
</dbReference>
<feature type="transmembrane region" description="Helical" evidence="6">
    <location>
        <begin position="548"/>
        <end position="572"/>
    </location>
</feature>
<keyword evidence="3 6" id="KW-1133">Transmembrane helix</keyword>
<feature type="transmembrane region" description="Helical" evidence="6">
    <location>
        <begin position="634"/>
        <end position="662"/>
    </location>
</feature>
<dbReference type="AlphaFoldDB" id="A0A5N7BXU9"/>
<evidence type="ECO:0000256" key="4">
    <source>
        <dbReference type="ARBA" id="ARBA00023136"/>
    </source>
</evidence>
<dbReference type="GO" id="GO:0006820">
    <property type="term" value="P:monoatomic anion transport"/>
    <property type="evidence" value="ECO:0007669"/>
    <property type="project" value="InterPro"/>
</dbReference>
<dbReference type="PANTHER" id="PTHR11453:SF82">
    <property type="entry name" value="BORON TRANSPORTER 1"/>
    <property type="match status" value="1"/>
</dbReference>
<dbReference type="InterPro" id="IPR011531">
    <property type="entry name" value="HCO3_transpt-like_TM_dom"/>
</dbReference>
<dbReference type="PRINTS" id="PR00412">
    <property type="entry name" value="EPOXHYDRLASE"/>
</dbReference>
<evidence type="ECO:0000259" key="7">
    <source>
        <dbReference type="Pfam" id="PF00561"/>
    </source>
</evidence>
<sequence length="990" mass="110568">MSSSTTLDKINVVNDPRIRRCSATINGKTYGYLLAQPEGGFTRTVFLIHGFPDLSMGWRYQIPVFLKLGFRVVAVDCIGYGRSDAPTGSLDPYSYKSHADDLFELGKQLGCENIVLAGHDWGSVIASRFTLYHPSFITHLILFVVPYLPPSSKYIDTADLAKLVPTVAYQLQFGSADGVVESHTQDKEGIRAFLNGLYGGATPEGKFAMDSTRGFDFDLATKLGHTRLLSEDELQYYVEEYSRNGLQGPCNYYRIRQQSFTDEQPLLAQGKEAISIKCPVLYVHALADLVVNSEMPKAMVPFVPNLTVKEVEAGHWALWQKPAEVNAFVTEWLQQQGLVESSKLPPRRPNGREQSGVHEIEVDERDDAHSIITPSKHTPKAFRVLRGSVSAGGPLRPFRLVKQDIVNLRRRYVSDWTLFNQLIFASAVYLFFTNLLPGITFASDLYVLTGKTWGTIEVVFSTGLCGVIFSFVQGILLIKAMTTSVPFLPFMAWSLIHAAWLHYILAIINAHDWTMRYVTTFATEIFSLLNSIIYFHKAIQELERAHDTLSFAAFLYAVIGAVGTMLLAIFLSTAESWKPLFHRYIRMGLTEYAAAISIIVFIAMPHIGELAYLDKMTLPVSSSFKPTSPDRDKFFVEFWTLPIEWVFAAIIPGIIITILFFFDHEVSSIICTIDRYGTRKPGGFAWDIILLGTTTALCGILGIPPANGLLPQAPLHSESLMHSEREQRTITIDSEEKVESHDVKRVHEQRWSSFLHAGAILLFVSPPFMKVLGLTPTSVLAGLFMFMGEQSLSVNPILYRTFYLLTPSSELPPLPSSLAKQADGSDMNDTSPPPRPSYVPIHLYTILQIVITVVIFIVTLTRGAPAFPVLIVALVPFRLLVMKRWWPREVLRFVDAWACREGTPEDDEDAEAKKDGTISGASQSTEVGGIFSSRLDETGMHSGTPAVIPRPMSHPGEVEILDRSETGQEWVELEFRTRQDEELGRPIKGC</sequence>
<dbReference type="InterPro" id="IPR003020">
    <property type="entry name" value="HCO3_transpt_euk"/>
</dbReference>
<dbReference type="Pfam" id="PF00955">
    <property type="entry name" value="HCO3_cotransp"/>
    <property type="match status" value="2"/>
</dbReference>
<reference evidence="9" key="1">
    <citation type="submission" date="2019-04" db="EMBL/GenBank/DDBJ databases">
        <title>Friends and foes A comparative genomics studyof 23 Aspergillus species from section Flavi.</title>
        <authorList>
            <consortium name="DOE Joint Genome Institute"/>
            <person name="Kjaerbolling I."/>
            <person name="Vesth T."/>
            <person name="Frisvad J.C."/>
            <person name="Nybo J.L."/>
            <person name="Theobald S."/>
            <person name="Kildgaard S."/>
            <person name="Isbrandt T."/>
            <person name="Kuo A."/>
            <person name="Sato A."/>
            <person name="Lyhne E.K."/>
            <person name="Kogle M.E."/>
            <person name="Wiebenga A."/>
            <person name="Kun R.S."/>
            <person name="Lubbers R.J."/>
            <person name="Makela M.R."/>
            <person name="Barry K."/>
            <person name="Chovatia M."/>
            <person name="Clum A."/>
            <person name="Daum C."/>
            <person name="Haridas S."/>
            <person name="He G."/>
            <person name="LaButti K."/>
            <person name="Lipzen A."/>
            <person name="Mondo S."/>
            <person name="Riley R."/>
            <person name="Salamov A."/>
            <person name="Simmons B.A."/>
            <person name="Magnuson J.K."/>
            <person name="Henrissat B."/>
            <person name="Mortensen U.H."/>
            <person name="Larsen T.O."/>
            <person name="Devries R.P."/>
            <person name="Grigoriev I.V."/>
            <person name="Machida M."/>
            <person name="Baker S.E."/>
            <person name="Andersen M.R."/>
        </authorList>
    </citation>
    <scope>NUCLEOTIDE SEQUENCE [LARGE SCALE GENOMIC DNA]</scope>
    <source>
        <strain evidence="9">IBT 14317</strain>
    </source>
</reference>
<organism evidence="9">
    <name type="scientific">Petromyces alliaceus</name>
    <name type="common">Aspergillus alliaceus</name>
    <dbReference type="NCBI Taxonomy" id="209559"/>
    <lineage>
        <taxon>Eukaryota</taxon>
        <taxon>Fungi</taxon>
        <taxon>Dikarya</taxon>
        <taxon>Ascomycota</taxon>
        <taxon>Pezizomycotina</taxon>
        <taxon>Eurotiomycetes</taxon>
        <taxon>Eurotiomycetidae</taxon>
        <taxon>Eurotiales</taxon>
        <taxon>Aspergillaceae</taxon>
        <taxon>Aspergillus</taxon>
        <taxon>Aspergillus subgen. Circumdati</taxon>
    </lineage>
</organism>
<dbReference type="GO" id="GO:0005886">
    <property type="term" value="C:plasma membrane"/>
    <property type="evidence" value="ECO:0007669"/>
    <property type="project" value="TreeGrafter"/>
</dbReference>
<dbReference type="GO" id="GO:0080139">
    <property type="term" value="F:borate efflux transmembrane transporter activity"/>
    <property type="evidence" value="ECO:0007669"/>
    <property type="project" value="TreeGrafter"/>
</dbReference>
<protein>
    <submittedName>
        <fullName evidence="9">Alpha/Beta hydrolase protein</fullName>
    </submittedName>
</protein>
<dbReference type="GO" id="GO:0050801">
    <property type="term" value="P:monoatomic ion homeostasis"/>
    <property type="evidence" value="ECO:0007669"/>
    <property type="project" value="TreeGrafter"/>
</dbReference>
<dbReference type="PRINTS" id="PR00111">
    <property type="entry name" value="ABHYDROLASE"/>
</dbReference>
<gene>
    <name evidence="9" type="ORF">BDV23DRAFT_175510</name>
</gene>
<dbReference type="GO" id="GO:0000324">
    <property type="term" value="C:fungal-type vacuole"/>
    <property type="evidence" value="ECO:0007669"/>
    <property type="project" value="TreeGrafter"/>
</dbReference>
<feature type="transmembrane region" description="Helical" evidence="6">
    <location>
        <begin position="490"/>
        <end position="511"/>
    </location>
</feature>
<dbReference type="Gene3D" id="3.40.50.1820">
    <property type="entry name" value="alpha/beta hydrolase"/>
    <property type="match status" value="1"/>
</dbReference>
<feature type="transmembrane region" description="Helical" evidence="6">
    <location>
        <begin position="459"/>
        <end position="478"/>
    </location>
</feature>
<dbReference type="InterPro" id="IPR000639">
    <property type="entry name" value="Epox_hydrolase-like"/>
</dbReference>
<name>A0A5N7BXU9_PETAA</name>
<keyword evidence="2 6" id="KW-0812">Transmembrane</keyword>
<feature type="transmembrane region" description="Helical" evidence="6">
    <location>
        <begin position="682"/>
        <end position="703"/>
    </location>
</feature>
<comment type="subcellular location">
    <subcellularLocation>
        <location evidence="1">Membrane</location>
        <topology evidence="1">Multi-pass membrane protein</topology>
    </subcellularLocation>
</comment>
<feature type="transmembrane region" description="Helical" evidence="6">
    <location>
        <begin position="841"/>
        <end position="860"/>
    </location>
</feature>
<evidence type="ECO:0000256" key="6">
    <source>
        <dbReference type="SAM" id="Phobius"/>
    </source>
</evidence>
<feature type="transmembrane region" description="Helical" evidence="6">
    <location>
        <begin position="754"/>
        <end position="773"/>
    </location>
</feature>
<feature type="region of interest" description="Disordered" evidence="5">
    <location>
        <begin position="902"/>
        <end position="924"/>
    </location>
</feature>
<dbReference type="OrthoDB" id="1735926at2759"/>
<feature type="transmembrane region" description="Helical" evidence="6">
    <location>
        <begin position="866"/>
        <end position="882"/>
    </location>
</feature>
<keyword evidence="9" id="KW-0378">Hydrolase</keyword>
<evidence type="ECO:0000313" key="9">
    <source>
        <dbReference type="EMBL" id="KAE8386337.1"/>
    </source>
</evidence>
<dbReference type="PANTHER" id="PTHR11453">
    <property type="entry name" value="ANION EXCHANGE PROTEIN"/>
    <property type="match status" value="1"/>
</dbReference>
<accession>A0A5N7BXU9</accession>
<feature type="transmembrane region" description="Helical" evidence="6">
    <location>
        <begin position="418"/>
        <end position="439"/>
    </location>
</feature>
<feature type="domain" description="Bicarbonate transporter-like transmembrane" evidence="8">
    <location>
        <begin position="398"/>
        <end position="546"/>
    </location>
</feature>
<feature type="domain" description="Bicarbonate transporter-like transmembrane" evidence="8">
    <location>
        <begin position="552"/>
        <end position="896"/>
    </location>
</feature>
<dbReference type="EMBL" id="ML735313">
    <property type="protein sequence ID" value="KAE8386337.1"/>
    <property type="molecule type" value="Genomic_DNA"/>
</dbReference>
<evidence type="ECO:0000256" key="5">
    <source>
        <dbReference type="SAM" id="MobiDB-lite"/>
    </source>
</evidence>
<dbReference type="GO" id="GO:0005452">
    <property type="term" value="F:solute:inorganic anion antiporter activity"/>
    <property type="evidence" value="ECO:0007669"/>
    <property type="project" value="InterPro"/>
</dbReference>
<dbReference type="GO" id="GO:0016787">
    <property type="term" value="F:hydrolase activity"/>
    <property type="evidence" value="ECO:0007669"/>
    <property type="project" value="UniProtKB-KW"/>
</dbReference>
<feature type="transmembrane region" description="Helical" evidence="6">
    <location>
        <begin position="517"/>
        <end position="536"/>
    </location>
</feature>
<feature type="domain" description="AB hydrolase-1" evidence="7">
    <location>
        <begin position="44"/>
        <end position="322"/>
    </location>
</feature>
<dbReference type="Pfam" id="PF00561">
    <property type="entry name" value="Abhydrolase_1"/>
    <property type="match status" value="1"/>
</dbReference>
<dbReference type="InterPro" id="IPR000073">
    <property type="entry name" value="AB_hydrolase_1"/>
</dbReference>
<dbReference type="Proteomes" id="UP000326877">
    <property type="component" value="Unassembled WGS sequence"/>
</dbReference>
<feature type="transmembrane region" description="Helical" evidence="6">
    <location>
        <begin position="592"/>
        <end position="613"/>
    </location>
</feature>
<evidence type="ECO:0000256" key="2">
    <source>
        <dbReference type="ARBA" id="ARBA00022692"/>
    </source>
</evidence>
<dbReference type="SUPFAM" id="SSF53474">
    <property type="entry name" value="alpha/beta-Hydrolases"/>
    <property type="match status" value="1"/>
</dbReference>
<evidence type="ECO:0000256" key="1">
    <source>
        <dbReference type="ARBA" id="ARBA00004141"/>
    </source>
</evidence>
<keyword evidence="4 6" id="KW-0472">Membrane</keyword>
<evidence type="ECO:0000256" key="3">
    <source>
        <dbReference type="ARBA" id="ARBA00022989"/>
    </source>
</evidence>